<keyword evidence="2" id="KW-1185">Reference proteome</keyword>
<dbReference type="PANTHER" id="PTHR36688:SF1">
    <property type="entry name" value="ENDONUCLEASE_EXONUCLEASE_PHOSPHATASE DOMAIN-CONTAINING PROTEIN"/>
    <property type="match status" value="1"/>
</dbReference>
<evidence type="ECO:0000313" key="1">
    <source>
        <dbReference type="EMBL" id="GFS15550.1"/>
    </source>
</evidence>
<dbReference type="AlphaFoldDB" id="A0AAV4IZU6"/>
<dbReference type="InterPro" id="IPR052560">
    <property type="entry name" value="RdDP_mobile_element"/>
</dbReference>
<protein>
    <submittedName>
        <fullName evidence="1">RNA-directed DNA polymerase from mobile element jockey-like</fullName>
    </submittedName>
</protein>
<comment type="caution">
    <text evidence="1">The sequence shown here is derived from an EMBL/GenBank/DDBJ whole genome shotgun (WGS) entry which is preliminary data.</text>
</comment>
<reference evidence="1 2" key="1">
    <citation type="journal article" date="2021" name="Elife">
        <title>Chloroplast acquisition without the gene transfer in kleptoplastic sea slugs, Plakobranchus ocellatus.</title>
        <authorList>
            <person name="Maeda T."/>
            <person name="Takahashi S."/>
            <person name="Yoshida T."/>
            <person name="Shimamura S."/>
            <person name="Takaki Y."/>
            <person name="Nagai Y."/>
            <person name="Toyoda A."/>
            <person name="Suzuki Y."/>
            <person name="Arimoto A."/>
            <person name="Ishii H."/>
            <person name="Satoh N."/>
            <person name="Nishiyama T."/>
            <person name="Hasebe M."/>
            <person name="Maruyama T."/>
            <person name="Minagawa J."/>
            <person name="Obokata J."/>
            <person name="Shigenobu S."/>
        </authorList>
    </citation>
    <scope>NUCLEOTIDE SEQUENCE [LARGE SCALE GENOMIC DNA]</scope>
</reference>
<proteinExistence type="predicted"/>
<sequence>MNTTKSVSTAFNHNNHKASKTLEIKVKNKTLPSDPNPKHLGVCLDRLLVYCKYLEGCAIKIAKRNCILRKLARTTRGASQSALRMSTFVLCYNAAECCAPVSTRSLDTKLVDVNVRASMRTKRGCLKPTPIQWLPTSKPTVAPPLEKE</sequence>
<name>A0AAV4IZU6_9GAST</name>
<evidence type="ECO:0000313" key="2">
    <source>
        <dbReference type="Proteomes" id="UP000762676"/>
    </source>
</evidence>
<keyword evidence="1" id="KW-0695">RNA-directed DNA polymerase</keyword>
<organism evidence="1 2">
    <name type="scientific">Elysia marginata</name>
    <dbReference type="NCBI Taxonomy" id="1093978"/>
    <lineage>
        <taxon>Eukaryota</taxon>
        <taxon>Metazoa</taxon>
        <taxon>Spiralia</taxon>
        <taxon>Lophotrochozoa</taxon>
        <taxon>Mollusca</taxon>
        <taxon>Gastropoda</taxon>
        <taxon>Heterobranchia</taxon>
        <taxon>Euthyneura</taxon>
        <taxon>Panpulmonata</taxon>
        <taxon>Sacoglossa</taxon>
        <taxon>Placobranchoidea</taxon>
        <taxon>Plakobranchidae</taxon>
        <taxon>Elysia</taxon>
    </lineage>
</organism>
<gene>
    <name evidence="1" type="ORF">ElyMa_004935600</name>
</gene>
<dbReference type="PANTHER" id="PTHR36688">
    <property type="entry name" value="ENDO/EXONUCLEASE/PHOSPHATASE DOMAIN-CONTAINING PROTEIN"/>
    <property type="match status" value="1"/>
</dbReference>
<accession>A0AAV4IZU6</accession>
<keyword evidence="1" id="KW-0808">Transferase</keyword>
<dbReference type="Proteomes" id="UP000762676">
    <property type="component" value="Unassembled WGS sequence"/>
</dbReference>
<dbReference type="GO" id="GO:0003964">
    <property type="term" value="F:RNA-directed DNA polymerase activity"/>
    <property type="evidence" value="ECO:0007669"/>
    <property type="project" value="UniProtKB-KW"/>
</dbReference>
<keyword evidence="1" id="KW-0548">Nucleotidyltransferase</keyword>
<dbReference type="EMBL" id="BMAT01009877">
    <property type="protein sequence ID" value="GFS15550.1"/>
    <property type="molecule type" value="Genomic_DNA"/>
</dbReference>